<evidence type="ECO:0000256" key="1">
    <source>
        <dbReference type="SAM" id="SignalP"/>
    </source>
</evidence>
<gene>
    <name evidence="2" type="ORF">HJC23_000665</name>
</gene>
<sequence length="331" mass="36457">MTHTLTCWLLTWPLLIINPSHGFSSQSSNDIKIVGLPGGNIESLPGMYVQTFRRWIVQDNDNTDDDDHLTSTGMTTENYSLQTIEPIAGAGLHNFPYDEGWVDPTTTKELWWPKDIPTLQTRPTLNVLFKGGILSYVSMGLDVRVPHPVDDGCPGGDDVVVTSWRNYGLNSQPIARQWTTLTIAMEKMFHVEGFLLRGGGGGFDNGAEEGGREVLFPSLNVESVLGKVANFIAQMDPLSPLAEGFHIVSFPMRKVWVDLPSLEEEGGGDGSYKIVCLATSEPFASKLLDLDEGLLEMSSTSVLEVDVVRTEEGGKSPYLTEPYKRLYLKSS</sequence>
<proteinExistence type="predicted"/>
<evidence type="ECO:0000313" key="2">
    <source>
        <dbReference type="EMBL" id="KAL3796162.1"/>
    </source>
</evidence>
<accession>A0ABD3Q842</accession>
<dbReference type="AlphaFoldDB" id="A0ABD3Q842"/>
<organism evidence="2 3">
    <name type="scientific">Cyclotella cryptica</name>
    <dbReference type="NCBI Taxonomy" id="29204"/>
    <lineage>
        <taxon>Eukaryota</taxon>
        <taxon>Sar</taxon>
        <taxon>Stramenopiles</taxon>
        <taxon>Ochrophyta</taxon>
        <taxon>Bacillariophyta</taxon>
        <taxon>Coscinodiscophyceae</taxon>
        <taxon>Thalassiosirophycidae</taxon>
        <taxon>Stephanodiscales</taxon>
        <taxon>Stephanodiscaceae</taxon>
        <taxon>Cyclotella</taxon>
    </lineage>
</organism>
<evidence type="ECO:0000313" key="3">
    <source>
        <dbReference type="Proteomes" id="UP001516023"/>
    </source>
</evidence>
<keyword evidence="3" id="KW-1185">Reference proteome</keyword>
<name>A0ABD3Q842_9STRA</name>
<protein>
    <submittedName>
        <fullName evidence="2">Uncharacterized protein</fullName>
    </submittedName>
</protein>
<dbReference type="EMBL" id="JABMIG020000065">
    <property type="protein sequence ID" value="KAL3796162.1"/>
    <property type="molecule type" value="Genomic_DNA"/>
</dbReference>
<comment type="caution">
    <text evidence="2">The sequence shown here is derived from an EMBL/GenBank/DDBJ whole genome shotgun (WGS) entry which is preliminary data.</text>
</comment>
<feature type="chain" id="PRO_5044871138" evidence="1">
    <location>
        <begin position="23"/>
        <end position="331"/>
    </location>
</feature>
<dbReference type="Proteomes" id="UP001516023">
    <property type="component" value="Unassembled WGS sequence"/>
</dbReference>
<reference evidence="2 3" key="1">
    <citation type="journal article" date="2020" name="G3 (Bethesda)">
        <title>Improved Reference Genome for Cyclotella cryptica CCMP332, a Model for Cell Wall Morphogenesis, Salinity Adaptation, and Lipid Production in Diatoms (Bacillariophyta).</title>
        <authorList>
            <person name="Roberts W.R."/>
            <person name="Downey K.M."/>
            <person name="Ruck E.C."/>
            <person name="Traller J.C."/>
            <person name="Alverson A.J."/>
        </authorList>
    </citation>
    <scope>NUCLEOTIDE SEQUENCE [LARGE SCALE GENOMIC DNA]</scope>
    <source>
        <strain evidence="2 3">CCMP332</strain>
    </source>
</reference>
<feature type="signal peptide" evidence="1">
    <location>
        <begin position="1"/>
        <end position="22"/>
    </location>
</feature>
<keyword evidence="1" id="KW-0732">Signal</keyword>